<dbReference type="PIRSF" id="PIRSF021700">
    <property type="entry name" value="3_dmu_93_MTrfase"/>
    <property type="match status" value="1"/>
</dbReference>
<comment type="caution">
    <text evidence="2">The sequence shown here is derived from an EMBL/GenBank/DDBJ whole genome shotgun (WGS) entry which is preliminary data.</text>
</comment>
<protein>
    <recommendedName>
        <fullName evidence="1">PhnB-like domain-containing protein</fullName>
    </recommendedName>
</protein>
<dbReference type="Pfam" id="PF06983">
    <property type="entry name" value="3-dmu-9_3-mt"/>
    <property type="match status" value="1"/>
</dbReference>
<proteinExistence type="predicted"/>
<dbReference type="PANTHER" id="PTHR33990:SF2">
    <property type="entry name" value="PHNB-LIKE DOMAIN-CONTAINING PROTEIN"/>
    <property type="match status" value="1"/>
</dbReference>
<name>A0A0F9BJ60_9ZZZZ</name>
<dbReference type="PANTHER" id="PTHR33990">
    <property type="entry name" value="PROTEIN YJDN-RELATED"/>
    <property type="match status" value="1"/>
</dbReference>
<evidence type="ECO:0000313" key="2">
    <source>
        <dbReference type="EMBL" id="KKL13842.1"/>
    </source>
</evidence>
<dbReference type="Gene3D" id="3.10.180.10">
    <property type="entry name" value="2,3-Dihydroxybiphenyl 1,2-Dioxygenase, domain 1"/>
    <property type="match status" value="1"/>
</dbReference>
<dbReference type="CDD" id="cd06588">
    <property type="entry name" value="PhnB_like"/>
    <property type="match status" value="1"/>
</dbReference>
<sequence length="172" mass="18633">MTTDLKPAMPDGGGAIDKVSTFLWFDGEAEAAAEFYTGLFPDSRIDRVTRTPMDYPGGNEGDAITVAFTLSGRSFIAMNGGPDHPFTDAISLSIDCADQDEVDQYWNALGQGGVPVACGWIRDRFGLSWQVTPRILPQLLSDPDRAKSKRVMEAMVQMVKIDVAAIEAAAKE</sequence>
<gene>
    <name evidence="2" type="ORF">LCGC14_2521740</name>
</gene>
<dbReference type="SUPFAM" id="SSF54593">
    <property type="entry name" value="Glyoxalase/Bleomycin resistance protein/Dihydroxybiphenyl dioxygenase"/>
    <property type="match status" value="1"/>
</dbReference>
<organism evidence="2">
    <name type="scientific">marine sediment metagenome</name>
    <dbReference type="NCBI Taxonomy" id="412755"/>
    <lineage>
        <taxon>unclassified sequences</taxon>
        <taxon>metagenomes</taxon>
        <taxon>ecological metagenomes</taxon>
    </lineage>
</organism>
<evidence type="ECO:0000259" key="1">
    <source>
        <dbReference type="Pfam" id="PF06983"/>
    </source>
</evidence>
<dbReference type="InterPro" id="IPR009725">
    <property type="entry name" value="3_dmu_93_MTrfase"/>
</dbReference>
<accession>A0A0F9BJ60</accession>
<feature type="domain" description="PhnB-like" evidence="1">
    <location>
        <begin position="18"/>
        <end position="132"/>
    </location>
</feature>
<dbReference type="InterPro" id="IPR028973">
    <property type="entry name" value="PhnB-like"/>
</dbReference>
<dbReference type="InterPro" id="IPR029068">
    <property type="entry name" value="Glyas_Bleomycin-R_OHBP_Dase"/>
</dbReference>
<reference evidence="2" key="1">
    <citation type="journal article" date="2015" name="Nature">
        <title>Complex archaea that bridge the gap between prokaryotes and eukaryotes.</title>
        <authorList>
            <person name="Spang A."/>
            <person name="Saw J.H."/>
            <person name="Jorgensen S.L."/>
            <person name="Zaremba-Niedzwiedzka K."/>
            <person name="Martijn J."/>
            <person name="Lind A.E."/>
            <person name="van Eijk R."/>
            <person name="Schleper C."/>
            <person name="Guy L."/>
            <person name="Ettema T.J."/>
        </authorList>
    </citation>
    <scope>NUCLEOTIDE SEQUENCE</scope>
</reference>
<dbReference type="EMBL" id="LAZR01040698">
    <property type="protein sequence ID" value="KKL13842.1"/>
    <property type="molecule type" value="Genomic_DNA"/>
</dbReference>
<dbReference type="AlphaFoldDB" id="A0A0F9BJ60"/>